<keyword evidence="1" id="KW-0732">Signal</keyword>
<name>A0A7X0TU69_9GAMM</name>
<dbReference type="AlphaFoldDB" id="A0A7X0TU69"/>
<organism evidence="2 3">
    <name type="scientific">Thalassotalea piscium</name>
    <dbReference type="NCBI Taxonomy" id="1230533"/>
    <lineage>
        <taxon>Bacteria</taxon>
        <taxon>Pseudomonadati</taxon>
        <taxon>Pseudomonadota</taxon>
        <taxon>Gammaproteobacteria</taxon>
        <taxon>Alteromonadales</taxon>
        <taxon>Colwelliaceae</taxon>
        <taxon>Thalassotalea</taxon>
    </lineage>
</organism>
<evidence type="ECO:0000256" key="1">
    <source>
        <dbReference type="SAM" id="SignalP"/>
    </source>
</evidence>
<keyword evidence="3" id="KW-1185">Reference proteome</keyword>
<evidence type="ECO:0000313" key="3">
    <source>
        <dbReference type="Proteomes" id="UP000537141"/>
    </source>
</evidence>
<feature type="signal peptide" evidence="1">
    <location>
        <begin position="1"/>
        <end position="22"/>
    </location>
</feature>
<dbReference type="Proteomes" id="UP000537141">
    <property type="component" value="Unassembled WGS sequence"/>
</dbReference>
<sequence length="115" mass="13303">MKNSIKITLLALLVSLNTPAFEQINVDVPADSPHEECFFLDTETVINYRYKSSEPLDFNLHYHDDNGMTYLVDLPKSSSSENLVKDLINKQVYCLMWFNSTTKNAELNYEFSLEK</sequence>
<accession>A0A7X0TU69</accession>
<comment type="caution">
    <text evidence="2">The sequence shown here is derived from an EMBL/GenBank/DDBJ whole genome shotgun (WGS) entry which is preliminary data.</text>
</comment>
<feature type="chain" id="PRO_5030804658" evidence="1">
    <location>
        <begin position="23"/>
        <end position="115"/>
    </location>
</feature>
<reference evidence="2 3" key="1">
    <citation type="submission" date="2020-08" db="EMBL/GenBank/DDBJ databases">
        <title>Genomic Encyclopedia of Type Strains, Phase IV (KMG-IV): sequencing the most valuable type-strain genomes for metagenomic binning, comparative biology and taxonomic classification.</title>
        <authorList>
            <person name="Goeker M."/>
        </authorList>
    </citation>
    <scope>NUCLEOTIDE SEQUENCE [LARGE SCALE GENOMIC DNA]</scope>
    <source>
        <strain evidence="2 3">DSM 26287</strain>
    </source>
</reference>
<gene>
    <name evidence="2" type="ORF">HNQ55_002302</name>
</gene>
<evidence type="ECO:0000313" key="2">
    <source>
        <dbReference type="EMBL" id="MBB6543780.1"/>
    </source>
</evidence>
<dbReference type="RefSeq" id="WP_184424560.1">
    <property type="nucleotide sequence ID" value="NZ_AP027362.1"/>
</dbReference>
<proteinExistence type="predicted"/>
<protein>
    <submittedName>
        <fullName evidence="2">Uncharacterized protein</fullName>
    </submittedName>
</protein>
<dbReference type="EMBL" id="JACHHU010000019">
    <property type="protein sequence ID" value="MBB6543780.1"/>
    <property type="molecule type" value="Genomic_DNA"/>
</dbReference>